<feature type="coiled-coil region" evidence="4">
    <location>
        <begin position="471"/>
        <end position="498"/>
    </location>
</feature>
<dbReference type="SUPFAM" id="SSF48403">
    <property type="entry name" value="Ankyrin repeat"/>
    <property type="match status" value="1"/>
</dbReference>
<proteinExistence type="predicted"/>
<dbReference type="GeneID" id="4622527"/>
<dbReference type="InParanoid" id="Q751Y5"/>
<dbReference type="GO" id="GO:0045944">
    <property type="term" value="P:positive regulation of transcription by RNA polymerase II"/>
    <property type="evidence" value="ECO:0000318"/>
    <property type="project" value="GO_Central"/>
</dbReference>
<dbReference type="InterPro" id="IPR002110">
    <property type="entry name" value="Ankyrin_rpt"/>
</dbReference>
<feature type="domain" description="Swi6 N-terminal" evidence="6">
    <location>
        <begin position="10"/>
        <end position="92"/>
    </location>
</feature>
<dbReference type="OMA" id="DILMGWI"/>
<dbReference type="InterPro" id="IPR051642">
    <property type="entry name" value="SWI6-like"/>
</dbReference>
<dbReference type="Gene3D" id="1.25.40.20">
    <property type="entry name" value="Ankyrin repeat-containing domain"/>
    <property type="match status" value="1"/>
</dbReference>
<dbReference type="EMBL" id="AE016819">
    <property type="protein sequence ID" value="AAS54062.2"/>
    <property type="molecule type" value="Genomic_DNA"/>
</dbReference>
<dbReference type="OrthoDB" id="6718656at2759"/>
<dbReference type="Gene3D" id="3.10.260.30">
    <property type="match status" value="1"/>
</dbReference>
<evidence type="ECO:0000256" key="2">
    <source>
        <dbReference type="ARBA" id="ARBA00023043"/>
    </source>
</evidence>
<dbReference type="GO" id="GO:0030907">
    <property type="term" value="C:MBF transcription complex"/>
    <property type="evidence" value="ECO:0000318"/>
    <property type="project" value="GO_Central"/>
</dbReference>
<evidence type="ECO:0000256" key="4">
    <source>
        <dbReference type="SAM" id="Coils"/>
    </source>
</evidence>
<name>Q751Y5_EREGS</name>
<dbReference type="Pfam" id="PF18530">
    <property type="entry name" value="Swi6_N"/>
    <property type="match status" value="1"/>
</dbReference>
<dbReference type="HOGENOM" id="CLU_017827_0_0_1"/>
<dbReference type="AlphaFoldDB" id="Q751Y5"/>
<dbReference type="PROSITE" id="PS50088">
    <property type="entry name" value="ANK_REPEAT"/>
    <property type="match status" value="1"/>
</dbReference>
<dbReference type="InterPro" id="IPR036770">
    <property type="entry name" value="Ankyrin_rpt-contain_sf"/>
</dbReference>
<organism evidence="7 8">
    <name type="scientific">Eremothecium gossypii (strain ATCC 10895 / CBS 109.51 / FGSC 9923 / NRRL Y-1056)</name>
    <name type="common">Yeast</name>
    <name type="synonym">Ashbya gossypii</name>
    <dbReference type="NCBI Taxonomy" id="284811"/>
    <lineage>
        <taxon>Eukaryota</taxon>
        <taxon>Fungi</taxon>
        <taxon>Dikarya</taxon>
        <taxon>Ascomycota</taxon>
        <taxon>Saccharomycotina</taxon>
        <taxon>Saccharomycetes</taxon>
        <taxon>Saccharomycetales</taxon>
        <taxon>Saccharomycetaceae</taxon>
        <taxon>Eremothecium</taxon>
    </lineage>
</organism>
<dbReference type="InterPro" id="IPR040822">
    <property type="entry name" value="Swi6_N"/>
</dbReference>
<dbReference type="PROSITE" id="PS50297">
    <property type="entry name" value="ANK_REP_REGION"/>
    <property type="match status" value="1"/>
</dbReference>
<evidence type="ECO:0000256" key="5">
    <source>
        <dbReference type="SAM" id="MobiDB-lite"/>
    </source>
</evidence>
<dbReference type="PANTHER" id="PTHR43828">
    <property type="entry name" value="ASPARAGINASE"/>
    <property type="match status" value="1"/>
</dbReference>
<feature type="coiled-coil region" evidence="4">
    <location>
        <begin position="618"/>
        <end position="652"/>
    </location>
</feature>
<dbReference type="FunCoup" id="Q751Y5">
    <property type="interactions" value="629"/>
</dbReference>
<dbReference type="Pfam" id="PF00023">
    <property type="entry name" value="Ank"/>
    <property type="match status" value="1"/>
</dbReference>
<keyword evidence="1" id="KW-0677">Repeat</keyword>
<dbReference type="GO" id="GO:0033309">
    <property type="term" value="C:SBF transcription complex"/>
    <property type="evidence" value="ECO:0000318"/>
    <property type="project" value="GO_Central"/>
</dbReference>
<protein>
    <submittedName>
        <fullName evidence="7">AFR690Cp</fullName>
    </submittedName>
</protein>
<keyword evidence="4" id="KW-0175">Coiled coil</keyword>
<evidence type="ECO:0000313" key="8">
    <source>
        <dbReference type="Proteomes" id="UP000000591"/>
    </source>
</evidence>
<reference evidence="7 8" key="1">
    <citation type="journal article" date="2004" name="Science">
        <title>The Ashbya gossypii genome as a tool for mapping the ancient Saccharomyces cerevisiae genome.</title>
        <authorList>
            <person name="Dietrich F.S."/>
            <person name="Voegeli S."/>
            <person name="Brachat S."/>
            <person name="Lerch A."/>
            <person name="Gates K."/>
            <person name="Steiner S."/>
            <person name="Mohr C."/>
            <person name="Pohlmann R."/>
            <person name="Luedi P."/>
            <person name="Choi S."/>
            <person name="Wing R.A."/>
            <person name="Flavier A."/>
            <person name="Gaffney T.D."/>
            <person name="Philippsen P."/>
        </authorList>
    </citation>
    <scope>NUCLEOTIDE SEQUENCE [LARGE SCALE GENOMIC DNA]</scope>
    <source>
        <strain evidence="8">ATCC 10895 / CBS 109.51 / FGSC 9923 / NRRL Y-1056</strain>
    </source>
</reference>
<keyword evidence="8" id="KW-1185">Reference proteome</keyword>
<accession>Q751Y5</accession>
<gene>
    <name evidence="7" type="ORF">AGOS_AFR690C</name>
</gene>
<dbReference type="eggNOG" id="ENOG502QPWC">
    <property type="taxonomic scope" value="Eukaryota"/>
</dbReference>
<dbReference type="SMART" id="SM00248">
    <property type="entry name" value="ANK"/>
    <property type="match status" value="2"/>
</dbReference>
<dbReference type="RefSeq" id="NP_986238.2">
    <property type="nucleotide sequence ID" value="NM_212374.2"/>
</dbReference>
<evidence type="ECO:0000313" key="7">
    <source>
        <dbReference type="EMBL" id="AAS54062.2"/>
    </source>
</evidence>
<feature type="region of interest" description="Disordered" evidence="5">
    <location>
        <begin position="97"/>
        <end position="142"/>
    </location>
</feature>
<evidence type="ECO:0000256" key="1">
    <source>
        <dbReference type="ARBA" id="ARBA00022737"/>
    </source>
</evidence>
<dbReference type="Proteomes" id="UP000000591">
    <property type="component" value="Chromosome VI"/>
</dbReference>
<evidence type="ECO:0000256" key="3">
    <source>
        <dbReference type="PROSITE-ProRule" id="PRU00023"/>
    </source>
</evidence>
<feature type="repeat" description="ANK" evidence="3">
    <location>
        <begin position="374"/>
        <end position="406"/>
    </location>
</feature>
<sequence length="700" mass="77524">MVEHTIQRVVQGKTLRLVKRDSDGYFKLEGFLPHLIAHEFGPDAPEPWDAYQEDALLAKYGVLIDTDVQYAKWITHSKAQELIELLGWGDAFAKAGGTEEDRGSAGSATDEDEDEGLGVGGGAKRGAEEAGGSEAAGAGGSPLKKLKAQERLELYGHDLAAFRNEECELALARAVAPLEAFSGEERVKLEALLQRILFPEGGAQPQFEESLQEVERTYPGVALKWNIPIDEHGNTALHWLCSIASVAMVRCVVGQGADRLPGDRMGETALVKSVKSVNNYDSGTFEELLDYMYPCLVKLDESNRTVLHHIVLTSGMPGCSAAAKYYLDILMGWIVKKQSRRLVVLEDGQKPDCIISRLDLNWFIINVLNAKDSNGDTCLNIASRLGNVSIVEALLDYGADPYIANSSGLRPIDFGAGVSVLYFNNETLNKTAADHNSGASGQAAVMKQKNCPPPDSNALITRLQSLLSSISKDYEQELKEHERKLHELHAQLNSRRSQLATSRDRLAKARQLKDEHALLAESVANIEASTKEEEANFAARTREMGINPDDYRGLEEFDADEPFRIDIIYSELDTILHQQFQGDLETMLKDINLNKVVEDILAKAEAQNPGIISAIPPAVLLRARIQAYKRNEKELEETFQSIDEKHKTLESKFRRVLSLCLKIEEDKVDGMLDGLLQAITNEDPDDIDIDEMQDFLRKHG</sequence>
<reference evidence="8" key="2">
    <citation type="journal article" date="2013" name="G3 (Bethesda)">
        <title>Genomes of Ashbya fungi isolated from insects reveal four mating-type loci, numerous translocations, lack of transposons, and distinct gene duplications.</title>
        <authorList>
            <person name="Dietrich F.S."/>
            <person name="Voegeli S."/>
            <person name="Kuo S."/>
            <person name="Philippsen P."/>
        </authorList>
    </citation>
    <scope>GENOME REANNOTATION</scope>
    <source>
        <strain evidence="8">ATCC 10895 / CBS 109.51 / FGSC 9923 / NRRL Y-1056</strain>
    </source>
</reference>
<dbReference type="KEGG" id="ago:AGOS_AFR690C"/>
<dbReference type="PANTHER" id="PTHR43828:SF3">
    <property type="entry name" value="CHROMO DOMAIN-CONTAINING PROTEIN"/>
    <property type="match status" value="1"/>
</dbReference>
<dbReference type="GO" id="GO:0001228">
    <property type="term" value="F:DNA-binding transcription activator activity, RNA polymerase II-specific"/>
    <property type="evidence" value="ECO:0000318"/>
    <property type="project" value="GO_Central"/>
</dbReference>
<dbReference type="STRING" id="284811.Q751Y5"/>
<evidence type="ECO:0000259" key="6">
    <source>
        <dbReference type="Pfam" id="PF18530"/>
    </source>
</evidence>
<keyword evidence="2 3" id="KW-0040">ANK repeat</keyword>